<dbReference type="GO" id="GO:0005789">
    <property type="term" value="C:endoplasmic reticulum membrane"/>
    <property type="evidence" value="ECO:0007669"/>
    <property type="project" value="UniProtKB-SubCell"/>
</dbReference>
<evidence type="ECO:0000256" key="18">
    <source>
        <dbReference type="SAM" id="SignalP"/>
    </source>
</evidence>
<feature type="transmembrane region" description="Helical" evidence="17">
    <location>
        <begin position="131"/>
        <end position="155"/>
    </location>
</feature>
<dbReference type="InterPro" id="IPR013083">
    <property type="entry name" value="Znf_RING/FYVE/PHD"/>
</dbReference>
<dbReference type="SMART" id="SM00184">
    <property type="entry name" value="RING"/>
    <property type="match status" value="1"/>
</dbReference>
<feature type="compositionally biased region" description="Basic and acidic residues" evidence="16">
    <location>
        <begin position="596"/>
        <end position="607"/>
    </location>
</feature>
<name>A0AAD9PBV8_RIDPI</name>
<evidence type="ECO:0000256" key="16">
    <source>
        <dbReference type="SAM" id="MobiDB-lite"/>
    </source>
</evidence>
<feature type="compositionally biased region" description="Low complexity" evidence="16">
    <location>
        <begin position="362"/>
        <end position="415"/>
    </location>
</feature>
<feature type="compositionally biased region" description="Low complexity" evidence="16">
    <location>
        <begin position="516"/>
        <end position="533"/>
    </location>
</feature>
<evidence type="ECO:0000256" key="1">
    <source>
        <dbReference type="ARBA" id="ARBA00000900"/>
    </source>
</evidence>
<dbReference type="CDD" id="cd16479">
    <property type="entry name" value="RING-H2_synoviolin"/>
    <property type="match status" value="1"/>
</dbReference>
<dbReference type="GO" id="GO:0043161">
    <property type="term" value="P:proteasome-mediated ubiquitin-dependent protein catabolic process"/>
    <property type="evidence" value="ECO:0007669"/>
    <property type="project" value="TreeGrafter"/>
</dbReference>
<comment type="similarity">
    <text evidence="4">Belongs to the HRD1 family.</text>
</comment>
<dbReference type="EMBL" id="JAODUO010000042">
    <property type="protein sequence ID" value="KAK2191956.1"/>
    <property type="molecule type" value="Genomic_DNA"/>
</dbReference>
<dbReference type="PROSITE" id="PS50089">
    <property type="entry name" value="ZF_RING_2"/>
    <property type="match status" value="1"/>
</dbReference>
<evidence type="ECO:0000256" key="6">
    <source>
        <dbReference type="ARBA" id="ARBA00022679"/>
    </source>
</evidence>
<dbReference type="GO" id="GO:0008270">
    <property type="term" value="F:zinc ion binding"/>
    <property type="evidence" value="ECO:0007669"/>
    <property type="project" value="UniProtKB-KW"/>
</dbReference>
<keyword evidence="12" id="KW-0862">Zinc</keyword>
<dbReference type="InterPro" id="IPR001841">
    <property type="entry name" value="Znf_RING"/>
</dbReference>
<keyword evidence="10" id="KW-0833">Ubl conjugation pathway</keyword>
<evidence type="ECO:0000256" key="3">
    <source>
        <dbReference type="ARBA" id="ARBA00004906"/>
    </source>
</evidence>
<evidence type="ECO:0000313" key="20">
    <source>
        <dbReference type="EMBL" id="KAK2191956.1"/>
    </source>
</evidence>
<sequence>MKSLLLTFGSLALTAGVVANAYMQNKQFYPSVVYITKSSPSMAVLYVQAFVCVILMGKLMRKIFFGQLRAAEMEHLIERSWYAVTETCLAFTVFRDDFSPRFVALFTLLLFLKCFHWLAEDRIDYMERSPIISWLFHIRALSLLAFLACSDVFFINHAYYHTLIKGASVQLVFGFEYAILLMVLLHIFVKYVLHTVDVQNENPWENKAIYLLYTELLLGFIKVVLYMLFLAIMVKVHTFPLFAIRPMYLTMRVFKKALNDVVMSRRAIRNMNTLYPDATPEELSASDVCIICREEMVSSCKKLPCNHIFHKSCLRSWFQRQQSCPTCRMDIIHSPRPQSPQAAQPAAPAAPPQQPPVPPFPAAAFPGFPAAFPGAAWPPQHPPASSSASVASSTSTTTTSFSTSASTSDTANNPFMPGMMPPMPFMPPFMMPPMSFGMSPPPVPPADFSGLTDEELRAMEGEERENLEARVQCLRNIHTLLDAAMLQIQQYTTVVSRMGGLDTASTSTVWSAERPTASAMSSKSSNIATSNSSDPMMAAPNPVDTSNKPDDSEVLEGAVGYTVPTETVLPSGESGAAQQDSEDSSELGEIRRRRLEKFSNKMQEQAKTDNNGGTPD</sequence>
<evidence type="ECO:0000256" key="9">
    <source>
        <dbReference type="ARBA" id="ARBA00022771"/>
    </source>
</evidence>
<comment type="catalytic activity">
    <reaction evidence="1">
        <text>S-ubiquitinyl-[E2 ubiquitin-conjugating enzyme]-L-cysteine + [acceptor protein]-L-lysine = [E2 ubiquitin-conjugating enzyme]-L-cysteine + N(6)-ubiquitinyl-[acceptor protein]-L-lysine.</text>
        <dbReference type="EC" id="2.3.2.27"/>
    </reaction>
</comment>
<dbReference type="Pfam" id="PF25563">
    <property type="entry name" value="TPR_SYVN1_N"/>
    <property type="match status" value="1"/>
</dbReference>
<evidence type="ECO:0000256" key="2">
    <source>
        <dbReference type="ARBA" id="ARBA00004477"/>
    </source>
</evidence>
<organism evidence="20 21">
    <name type="scientific">Ridgeia piscesae</name>
    <name type="common">Tubeworm</name>
    <dbReference type="NCBI Taxonomy" id="27915"/>
    <lineage>
        <taxon>Eukaryota</taxon>
        <taxon>Metazoa</taxon>
        <taxon>Spiralia</taxon>
        <taxon>Lophotrochozoa</taxon>
        <taxon>Annelida</taxon>
        <taxon>Polychaeta</taxon>
        <taxon>Sedentaria</taxon>
        <taxon>Canalipalpata</taxon>
        <taxon>Sabellida</taxon>
        <taxon>Siboglinidae</taxon>
        <taxon>Ridgeia</taxon>
    </lineage>
</organism>
<feature type="compositionally biased region" description="Low complexity" evidence="16">
    <location>
        <begin position="335"/>
        <end position="347"/>
    </location>
</feature>
<comment type="caution">
    <text evidence="20">The sequence shown here is derived from an EMBL/GenBank/DDBJ whole genome shotgun (WGS) entry which is preliminary data.</text>
</comment>
<evidence type="ECO:0000256" key="12">
    <source>
        <dbReference type="ARBA" id="ARBA00022833"/>
    </source>
</evidence>
<keyword evidence="13 17" id="KW-1133">Transmembrane helix</keyword>
<evidence type="ECO:0000256" key="13">
    <source>
        <dbReference type="ARBA" id="ARBA00022989"/>
    </source>
</evidence>
<evidence type="ECO:0000313" key="21">
    <source>
        <dbReference type="Proteomes" id="UP001209878"/>
    </source>
</evidence>
<dbReference type="FunFam" id="3.30.40.10:FF:000088">
    <property type="entry name" value="E3 ubiquitin-protein ligase synoviolin"/>
    <property type="match status" value="1"/>
</dbReference>
<keyword evidence="7 17" id="KW-0812">Transmembrane</keyword>
<reference evidence="20" key="1">
    <citation type="journal article" date="2023" name="Mol. Biol. Evol.">
        <title>Third-Generation Sequencing Reveals the Adaptive Role of the Epigenome in Three Deep-Sea Polychaetes.</title>
        <authorList>
            <person name="Perez M."/>
            <person name="Aroh O."/>
            <person name="Sun Y."/>
            <person name="Lan Y."/>
            <person name="Juniper S.K."/>
            <person name="Young C.R."/>
            <person name="Angers B."/>
            <person name="Qian P.Y."/>
        </authorList>
    </citation>
    <scope>NUCLEOTIDE SEQUENCE</scope>
    <source>
        <strain evidence="20">R07B-5</strain>
    </source>
</reference>
<feature type="transmembrane region" description="Helical" evidence="17">
    <location>
        <begin position="209"/>
        <end position="232"/>
    </location>
</feature>
<feature type="signal peptide" evidence="18">
    <location>
        <begin position="1"/>
        <end position="19"/>
    </location>
</feature>
<dbReference type="InterPro" id="IPR057992">
    <property type="entry name" value="TPR_SYVN1_N"/>
</dbReference>
<keyword evidence="9 15" id="KW-0863">Zinc-finger</keyword>
<evidence type="ECO:0000256" key="11">
    <source>
        <dbReference type="ARBA" id="ARBA00022824"/>
    </source>
</evidence>
<accession>A0AAD9PBV8</accession>
<evidence type="ECO:0000256" key="10">
    <source>
        <dbReference type="ARBA" id="ARBA00022786"/>
    </source>
</evidence>
<comment type="pathway">
    <text evidence="3">Protein modification; protein ubiquitination.</text>
</comment>
<feature type="transmembrane region" description="Helical" evidence="17">
    <location>
        <begin position="43"/>
        <end position="60"/>
    </location>
</feature>
<keyword evidence="11" id="KW-0256">Endoplasmic reticulum</keyword>
<feature type="compositionally biased region" description="Pro residues" evidence="16">
    <location>
        <begin position="348"/>
        <end position="361"/>
    </location>
</feature>
<proteinExistence type="inferred from homology"/>
<keyword evidence="18" id="KW-0732">Signal</keyword>
<dbReference type="Gene3D" id="3.30.40.10">
    <property type="entry name" value="Zinc/RING finger domain, C3HC4 (zinc finger)"/>
    <property type="match status" value="1"/>
</dbReference>
<keyword evidence="14 17" id="KW-0472">Membrane</keyword>
<dbReference type="Proteomes" id="UP001209878">
    <property type="component" value="Unassembled WGS sequence"/>
</dbReference>
<feature type="domain" description="RING-type" evidence="19">
    <location>
        <begin position="289"/>
        <end position="328"/>
    </location>
</feature>
<dbReference type="GO" id="GO:0036503">
    <property type="term" value="P:ERAD pathway"/>
    <property type="evidence" value="ECO:0007669"/>
    <property type="project" value="TreeGrafter"/>
</dbReference>
<dbReference type="InterPro" id="IPR058051">
    <property type="entry name" value="Znf_RING_synoviolin"/>
</dbReference>
<feature type="chain" id="PRO_5042098515" description="RING-type E3 ubiquitin transferase" evidence="18">
    <location>
        <begin position="20"/>
        <end position="616"/>
    </location>
</feature>
<feature type="transmembrane region" description="Helical" evidence="17">
    <location>
        <begin position="167"/>
        <end position="189"/>
    </location>
</feature>
<keyword evidence="8" id="KW-0479">Metal-binding</keyword>
<feature type="region of interest" description="Disordered" evidence="16">
    <location>
        <begin position="335"/>
        <end position="415"/>
    </location>
</feature>
<evidence type="ECO:0000256" key="17">
    <source>
        <dbReference type="SAM" id="Phobius"/>
    </source>
</evidence>
<evidence type="ECO:0000256" key="14">
    <source>
        <dbReference type="ARBA" id="ARBA00023136"/>
    </source>
</evidence>
<dbReference type="AlphaFoldDB" id="A0AAD9PBV8"/>
<dbReference type="EC" id="2.3.2.27" evidence="5"/>
<evidence type="ECO:0000256" key="7">
    <source>
        <dbReference type="ARBA" id="ARBA00022692"/>
    </source>
</evidence>
<dbReference type="PANTHER" id="PTHR22763:SF184">
    <property type="entry name" value="E3 UBIQUITIN-PROTEIN LIGASE SYNOVIOLIN"/>
    <property type="match status" value="1"/>
</dbReference>
<dbReference type="SUPFAM" id="SSF57850">
    <property type="entry name" value="RING/U-box"/>
    <property type="match status" value="1"/>
</dbReference>
<evidence type="ECO:0000256" key="8">
    <source>
        <dbReference type="ARBA" id="ARBA00022723"/>
    </source>
</evidence>
<dbReference type="PANTHER" id="PTHR22763">
    <property type="entry name" value="RING ZINC FINGER PROTEIN"/>
    <property type="match status" value="1"/>
</dbReference>
<gene>
    <name evidence="20" type="ORF">NP493_42g10017</name>
</gene>
<comment type="subcellular location">
    <subcellularLocation>
        <location evidence="2">Endoplasmic reticulum membrane</location>
        <topology evidence="2">Multi-pass membrane protein</topology>
    </subcellularLocation>
</comment>
<evidence type="ECO:0000259" key="19">
    <source>
        <dbReference type="PROSITE" id="PS50089"/>
    </source>
</evidence>
<evidence type="ECO:0000256" key="4">
    <source>
        <dbReference type="ARBA" id="ARBA00010089"/>
    </source>
</evidence>
<feature type="transmembrane region" description="Helical" evidence="17">
    <location>
        <begin position="102"/>
        <end position="119"/>
    </location>
</feature>
<feature type="region of interest" description="Disordered" evidence="16">
    <location>
        <begin position="510"/>
        <end position="616"/>
    </location>
</feature>
<keyword evidence="21" id="KW-1185">Reference proteome</keyword>
<keyword evidence="6" id="KW-0808">Transferase</keyword>
<dbReference type="Pfam" id="PF13639">
    <property type="entry name" value="zf-RING_2"/>
    <property type="match status" value="1"/>
</dbReference>
<dbReference type="GO" id="GO:0061630">
    <property type="term" value="F:ubiquitin protein ligase activity"/>
    <property type="evidence" value="ECO:0007669"/>
    <property type="project" value="UniProtKB-EC"/>
</dbReference>
<evidence type="ECO:0000256" key="5">
    <source>
        <dbReference type="ARBA" id="ARBA00012483"/>
    </source>
</evidence>
<evidence type="ECO:0000256" key="15">
    <source>
        <dbReference type="PROSITE-ProRule" id="PRU00175"/>
    </source>
</evidence>
<dbReference type="InterPro" id="IPR050731">
    <property type="entry name" value="HRD1_E3_ubiq-ligases"/>
</dbReference>
<protein>
    <recommendedName>
        <fullName evidence="5">RING-type E3 ubiquitin transferase</fullName>
        <ecNumber evidence="5">2.3.2.27</ecNumber>
    </recommendedName>
</protein>